<accession>A0A0B2VRU3</accession>
<organism evidence="3 4">
    <name type="scientific">Toxocara canis</name>
    <name type="common">Canine roundworm</name>
    <dbReference type="NCBI Taxonomy" id="6265"/>
    <lineage>
        <taxon>Eukaryota</taxon>
        <taxon>Metazoa</taxon>
        <taxon>Ecdysozoa</taxon>
        <taxon>Nematoda</taxon>
        <taxon>Chromadorea</taxon>
        <taxon>Rhabditida</taxon>
        <taxon>Spirurina</taxon>
        <taxon>Ascaridomorpha</taxon>
        <taxon>Ascaridoidea</taxon>
        <taxon>Toxocaridae</taxon>
        <taxon>Toxocara</taxon>
    </lineage>
</organism>
<proteinExistence type="predicted"/>
<feature type="transmembrane region" description="Helical" evidence="2">
    <location>
        <begin position="51"/>
        <end position="72"/>
    </location>
</feature>
<dbReference type="AlphaFoldDB" id="A0A0B2VRU3"/>
<keyword evidence="2" id="KW-1133">Transmembrane helix</keyword>
<evidence type="ECO:0000313" key="3">
    <source>
        <dbReference type="EMBL" id="KHN84044.1"/>
    </source>
</evidence>
<comment type="caution">
    <text evidence="3">The sequence shown here is derived from an EMBL/GenBank/DDBJ whole genome shotgun (WGS) entry which is preliminary data.</text>
</comment>
<feature type="compositionally biased region" description="Polar residues" evidence="1">
    <location>
        <begin position="1"/>
        <end position="24"/>
    </location>
</feature>
<sequence length="125" mass="14111">MAASAASNEETNTGNSESSQQPSARAQPVLDVREAIEHSLPHTTGHFGREVIIMIVFSYSLYLLFIFAFGVMQSLDKEKELKEAIQIRKKLDEGSSKFECVISTRRRCNKLCNCRKFKSPKVNIK</sequence>
<keyword evidence="4" id="KW-1185">Reference proteome</keyword>
<keyword evidence="2" id="KW-0812">Transmembrane</keyword>
<keyword evidence="2" id="KW-0472">Membrane</keyword>
<name>A0A0B2VRU3_TOXCA</name>
<reference evidence="3 4" key="1">
    <citation type="submission" date="2014-11" db="EMBL/GenBank/DDBJ databases">
        <title>Genetic blueprint of the zoonotic pathogen Toxocara canis.</title>
        <authorList>
            <person name="Zhu X.-Q."/>
            <person name="Korhonen P.K."/>
            <person name="Cai H."/>
            <person name="Young N.D."/>
            <person name="Nejsum P."/>
            <person name="von Samson-Himmelstjerna G."/>
            <person name="Boag P.R."/>
            <person name="Tan P."/>
            <person name="Li Q."/>
            <person name="Min J."/>
            <person name="Yang Y."/>
            <person name="Wang X."/>
            <person name="Fang X."/>
            <person name="Hall R.S."/>
            <person name="Hofmann A."/>
            <person name="Sternberg P.W."/>
            <person name="Jex A.R."/>
            <person name="Gasser R.B."/>
        </authorList>
    </citation>
    <scope>NUCLEOTIDE SEQUENCE [LARGE SCALE GENOMIC DNA]</scope>
    <source>
        <strain evidence="3">PN_DK_2014</strain>
    </source>
</reference>
<dbReference type="EMBL" id="JPKZ01001077">
    <property type="protein sequence ID" value="KHN84044.1"/>
    <property type="molecule type" value="Genomic_DNA"/>
</dbReference>
<evidence type="ECO:0000256" key="1">
    <source>
        <dbReference type="SAM" id="MobiDB-lite"/>
    </source>
</evidence>
<protein>
    <submittedName>
        <fullName evidence="3">Uncharacterized protein</fullName>
    </submittedName>
</protein>
<evidence type="ECO:0000313" key="4">
    <source>
        <dbReference type="Proteomes" id="UP000031036"/>
    </source>
</evidence>
<feature type="region of interest" description="Disordered" evidence="1">
    <location>
        <begin position="1"/>
        <end position="27"/>
    </location>
</feature>
<dbReference type="Proteomes" id="UP000031036">
    <property type="component" value="Unassembled WGS sequence"/>
</dbReference>
<evidence type="ECO:0000256" key="2">
    <source>
        <dbReference type="SAM" id="Phobius"/>
    </source>
</evidence>
<gene>
    <name evidence="3" type="ORF">Tcan_17975</name>
</gene>